<gene>
    <name evidence="2" type="ORF">IPOD504_LOCUS12640</name>
</gene>
<feature type="compositionally biased region" description="Low complexity" evidence="1">
    <location>
        <begin position="439"/>
        <end position="448"/>
    </location>
</feature>
<dbReference type="EMBL" id="OW152815">
    <property type="protein sequence ID" value="CAH2063711.1"/>
    <property type="molecule type" value="Genomic_DNA"/>
</dbReference>
<evidence type="ECO:0000313" key="2">
    <source>
        <dbReference type="EMBL" id="CAH2063711.1"/>
    </source>
</evidence>
<feature type="compositionally biased region" description="Gly residues" evidence="1">
    <location>
        <begin position="394"/>
        <end position="404"/>
    </location>
</feature>
<feature type="region of interest" description="Disordered" evidence="1">
    <location>
        <begin position="122"/>
        <end position="178"/>
    </location>
</feature>
<name>A0ABN8IQE9_9NEOP</name>
<sequence>MLDGTPVLGVGVGVGVAGVGGAGAGAQGGGGPRTASIRARPASGRITAAELEELFQRQADADADADTNGVGCAMMTRSAFQSGSTSPPCSPYSPARPTRVYASVAEMKRSRTKLWSKTGSLRRDFHSTPDLAAELATRPTRTRSSDDVHAAGRAPPPAEAPPPPPGAPASSFRPSAAAKLYASPQELARVAYRPANTDAQARGVAGPRAWAGSAPPVGRALSADDAGHQYAQPFNPHKPFVRQSSTPAPPIPEPDYSMSESDDEPDKPAEPVAETSANSNASGSSSGSGSMQHSFSVDEIQKIRTRLKSSKSCGDELAGERDDGDNSSSGVSSDQEAQARPRRDKVSFCASVTVKSSNDVISTEPVHSSSESLAPMQRHNSLTRKRAAALLRGGVGVGAGGGRGRSAAERLGVDVGKAPGRRARAAVSLAELPPPPEEPAGAADAAPLIAPPPQFSDRVRVVAALPKLTHH</sequence>
<feature type="compositionally biased region" description="Basic and acidic residues" evidence="1">
    <location>
        <begin position="337"/>
        <end position="346"/>
    </location>
</feature>
<reference evidence="2" key="1">
    <citation type="submission" date="2022-03" db="EMBL/GenBank/DDBJ databases">
        <authorList>
            <person name="Martin H S."/>
        </authorList>
    </citation>
    <scope>NUCLEOTIDE SEQUENCE</scope>
</reference>
<accession>A0ABN8IQE9</accession>
<protein>
    <submittedName>
        <fullName evidence="2">Uncharacterized protein</fullName>
    </submittedName>
</protein>
<feature type="region of interest" description="Disordered" evidence="1">
    <location>
        <begin position="394"/>
        <end position="415"/>
    </location>
</feature>
<keyword evidence="3" id="KW-1185">Reference proteome</keyword>
<feature type="region of interest" description="Disordered" evidence="1">
    <location>
        <begin position="430"/>
        <end position="452"/>
    </location>
</feature>
<feature type="non-terminal residue" evidence="2">
    <location>
        <position position="1"/>
    </location>
</feature>
<dbReference type="Proteomes" id="UP000837857">
    <property type="component" value="Chromosome 3"/>
</dbReference>
<evidence type="ECO:0000256" key="1">
    <source>
        <dbReference type="SAM" id="MobiDB-lite"/>
    </source>
</evidence>
<feature type="compositionally biased region" description="Low complexity" evidence="1">
    <location>
        <begin position="168"/>
        <end position="178"/>
    </location>
</feature>
<feature type="region of interest" description="Disordered" evidence="1">
    <location>
        <begin position="198"/>
        <end position="381"/>
    </location>
</feature>
<feature type="compositionally biased region" description="Low complexity" evidence="1">
    <location>
        <begin position="276"/>
        <end position="290"/>
    </location>
</feature>
<organism evidence="2 3">
    <name type="scientific">Iphiclides podalirius</name>
    <name type="common">scarce swallowtail</name>
    <dbReference type="NCBI Taxonomy" id="110791"/>
    <lineage>
        <taxon>Eukaryota</taxon>
        <taxon>Metazoa</taxon>
        <taxon>Ecdysozoa</taxon>
        <taxon>Arthropoda</taxon>
        <taxon>Hexapoda</taxon>
        <taxon>Insecta</taxon>
        <taxon>Pterygota</taxon>
        <taxon>Neoptera</taxon>
        <taxon>Endopterygota</taxon>
        <taxon>Lepidoptera</taxon>
        <taxon>Glossata</taxon>
        <taxon>Ditrysia</taxon>
        <taxon>Papilionoidea</taxon>
        <taxon>Papilionidae</taxon>
        <taxon>Papilioninae</taxon>
        <taxon>Iphiclides</taxon>
    </lineage>
</organism>
<feature type="compositionally biased region" description="Pro residues" evidence="1">
    <location>
        <begin position="154"/>
        <end position="167"/>
    </location>
</feature>
<feature type="compositionally biased region" description="Polar residues" evidence="1">
    <location>
        <begin position="353"/>
        <end position="372"/>
    </location>
</feature>
<evidence type="ECO:0000313" key="3">
    <source>
        <dbReference type="Proteomes" id="UP000837857"/>
    </source>
</evidence>
<proteinExistence type="predicted"/>